<evidence type="ECO:0000256" key="1">
    <source>
        <dbReference type="ARBA" id="ARBA00004141"/>
    </source>
</evidence>
<feature type="compositionally biased region" description="Low complexity" evidence="7">
    <location>
        <begin position="786"/>
        <end position="795"/>
    </location>
</feature>
<feature type="domain" description="FAD-binding FR-type" evidence="10">
    <location>
        <begin position="249"/>
        <end position="369"/>
    </location>
</feature>
<gene>
    <name evidence="11" type="ORF">CTEN210_18350</name>
</gene>
<organism evidence="11 12">
    <name type="scientific">Chaetoceros tenuissimus</name>
    <dbReference type="NCBI Taxonomy" id="426638"/>
    <lineage>
        <taxon>Eukaryota</taxon>
        <taxon>Sar</taxon>
        <taxon>Stramenopiles</taxon>
        <taxon>Ochrophyta</taxon>
        <taxon>Bacillariophyta</taxon>
        <taxon>Coscinodiscophyceae</taxon>
        <taxon>Chaetocerotophycidae</taxon>
        <taxon>Chaetocerotales</taxon>
        <taxon>Chaetocerotaceae</taxon>
        <taxon>Chaetoceros</taxon>
    </lineage>
</organism>
<evidence type="ECO:0000256" key="3">
    <source>
        <dbReference type="ARBA" id="ARBA00022741"/>
    </source>
</evidence>
<evidence type="ECO:0000256" key="6">
    <source>
        <dbReference type="ARBA" id="ARBA00023136"/>
    </source>
</evidence>
<feature type="transmembrane region" description="Helical" evidence="8">
    <location>
        <begin position="126"/>
        <end position="147"/>
    </location>
</feature>
<feature type="domain" description="Protein kinase" evidence="9">
    <location>
        <begin position="979"/>
        <end position="1236"/>
    </location>
</feature>
<dbReference type="InterPro" id="IPR017927">
    <property type="entry name" value="FAD-bd_FR_type"/>
</dbReference>
<dbReference type="PROSITE" id="PS00109">
    <property type="entry name" value="PROTEIN_KINASE_TYR"/>
    <property type="match status" value="1"/>
</dbReference>
<evidence type="ECO:0000256" key="4">
    <source>
        <dbReference type="ARBA" id="ARBA00022840"/>
    </source>
</evidence>
<evidence type="ECO:0000256" key="5">
    <source>
        <dbReference type="ARBA" id="ARBA00022989"/>
    </source>
</evidence>
<dbReference type="InterPro" id="IPR020635">
    <property type="entry name" value="Tyr_kinase_cat_dom"/>
</dbReference>
<dbReference type="PROSITE" id="PS50011">
    <property type="entry name" value="PROTEIN_KINASE_DOM"/>
    <property type="match status" value="1"/>
</dbReference>
<keyword evidence="2 8" id="KW-0812">Transmembrane</keyword>
<dbReference type="EMBL" id="BLLK01000075">
    <property type="protein sequence ID" value="GFH61874.1"/>
    <property type="molecule type" value="Genomic_DNA"/>
</dbReference>
<dbReference type="Proteomes" id="UP001054902">
    <property type="component" value="Unassembled WGS sequence"/>
</dbReference>
<proteinExistence type="predicted"/>
<dbReference type="AlphaFoldDB" id="A0AAD3DFU9"/>
<dbReference type="GO" id="GO:0016491">
    <property type="term" value="F:oxidoreductase activity"/>
    <property type="evidence" value="ECO:0007669"/>
    <property type="project" value="InterPro"/>
</dbReference>
<dbReference type="Gene3D" id="2.40.30.10">
    <property type="entry name" value="Translation factors"/>
    <property type="match status" value="1"/>
</dbReference>
<dbReference type="GO" id="GO:0004713">
    <property type="term" value="F:protein tyrosine kinase activity"/>
    <property type="evidence" value="ECO:0007669"/>
    <property type="project" value="InterPro"/>
</dbReference>
<evidence type="ECO:0000259" key="9">
    <source>
        <dbReference type="PROSITE" id="PS50011"/>
    </source>
</evidence>
<evidence type="ECO:0000256" key="2">
    <source>
        <dbReference type="ARBA" id="ARBA00022692"/>
    </source>
</evidence>
<dbReference type="InterPro" id="IPR000719">
    <property type="entry name" value="Prot_kinase_dom"/>
</dbReference>
<name>A0AAD3DFU9_9STRA</name>
<dbReference type="GO" id="GO:0005524">
    <property type="term" value="F:ATP binding"/>
    <property type="evidence" value="ECO:0007669"/>
    <property type="project" value="UniProtKB-KW"/>
</dbReference>
<keyword evidence="3" id="KW-0547">Nucleotide-binding</keyword>
<dbReference type="PROSITE" id="PS51384">
    <property type="entry name" value="FAD_FR"/>
    <property type="match status" value="1"/>
</dbReference>
<dbReference type="CDD" id="cd05117">
    <property type="entry name" value="STKc_CAMK"/>
    <property type="match status" value="1"/>
</dbReference>
<feature type="transmembrane region" description="Helical" evidence="8">
    <location>
        <begin position="453"/>
        <end position="472"/>
    </location>
</feature>
<dbReference type="SUPFAM" id="SSF63380">
    <property type="entry name" value="Riboflavin synthase domain-like"/>
    <property type="match status" value="1"/>
</dbReference>
<protein>
    <submittedName>
        <fullName evidence="11">Calcium/calmodulin-dependent protein kinase I</fullName>
    </submittedName>
</protein>
<keyword evidence="4" id="KW-0067">ATP-binding</keyword>
<dbReference type="InterPro" id="IPR017938">
    <property type="entry name" value="Riboflavin_synthase-like_b-brl"/>
</dbReference>
<keyword evidence="6 8" id="KW-0472">Membrane</keyword>
<dbReference type="Pfam" id="PF01794">
    <property type="entry name" value="Ferric_reduct"/>
    <property type="match status" value="1"/>
</dbReference>
<dbReference type="Pfam" id="PF00069">
    <property type="entry name" value="Pkinase"/>
    <property type="match status" value="1"/>
</dbReference>
<keyword evidence="5 8" id="KW-1133">Transmembrane helix</keyword>
<dbReference type="Gene3D" id="1.10.510.10">
    <property type="entry name" value="Transferase(Phosphotransferase) domain 1"/>
    <property type="match status" value="1"/>
</dbReference>
<feature type="transmembrane region" description="Helical" evidence="8">
    <location>
        <begin position="484"/>
        <end position="507"/>
    </location>
</feature>
<dbReference type="InterPro" id="IPR013112">
    <property type="entry name" value="FAD-bd_8"/>
</dbReference>
<keyword evidence="11" id="KW-0808">Transferase</keyword>
<dbReference type="FunFam" id="1.10.510.10:FF:000571">
    <property type="entry name" value="Maternal embryonic leucine zipper kinase"/>
    <property type="match status" value="1"/>
</dbReference>
<comment type="subcellular location">
    <subcellularLocation>
        <location evidence="1">Membrane</location>
        <topology evidence="1">Multi-pass membrane protein</topology>
    </subcellularLocation>
</comment>
<evidence type="ECO:0000256" key="8">
    <source>
        <dbReference type="SAM" id="Phobius"/>
    </source>
</evidence>
<dbReference type="Gene3D" id="3.40.50.80">
    <property type="entry name" value="Nucleotide-binding domain of ferredoxin-NADP reductase (FNR) module"/>
    <property type="match status" value="1"/>
</dbReference>
<dbReference type="InterPro" id="IPR008266">
    <property type="entry name" value="Tyr_kinase_AS"/>
</dbReference>
<dbReference type="CDD" id="cd06186">
    <property type="entry name" value="NOX_Duox_like_FAD_NADP"/>
    <property type="match status" value="1"/>
</dbReference>
<dbReference type="Pfam" id="PF08022">
    <property type="entry name" value="FAD_binding_8"/>
    <property type="match status" value="1"/>
</dbReference>
<keyword evidence="12" id="KW-1185">Reference proteome</keyword>
<feature type="transmembrane region" description="Helical" evidence="8">
    <location>
        <begin position="167"/>
        <end position="186"/>
    </location>
</feature>
<feature type="transmembrane region" description="Helical" evidence="8">
    <location>
        <begin position="519"/>
        <end position="537"/>
    </location>
</feature>
<dbReference type="InterPro" id="IPR011009">
    <property type="entry name" value="Kinase-like_dom_sf"/>
</dbReference>
<keyword evidence="11" id="KW-0418">Kinase</keyword>
<evidence type="ECO:0000256" key="7">
    <source>
        <dbReference type="SAM" id="MobiDB-lite"/>
    </source>
</evidence>
<dbReference type="InterPro" id="IPR013130">
    <property type="entry name" value="Fe3_Rdtase_TM_dom"/>
</dbReference>
<feature type="transmembrane region" description="Helical" evidence="8">
    <location>
        <begin position="28"/>
        <end position="48"/>
    </location>
</feature>
<dbReference type="PANTHER" id="PTHR24347">
    <property type="entry name" value="SERINE/THREONINE-PROTEIN KINASE"/>
    <property type="match status" value="1"/>
</dbReference>
<feature type="region of interest" description="Disordered" evidence="7">
    <location>
        <begin position="782"/>
        <end position="815"/>
    </location>
</feature>
<dbReference type="SUPFAM" id="SSF56112">
    <property type="entry name" value="Protein kinase-like (PK-like)"/>
    <property type="match status" value="1"/>
</dbReference>
<evidence type="ECO:0000313" key="11">
    <source>
        <dbReference type="EMBL" id="GFH61874.1"/>
    </source>
</evidence>
<comment type="caution">
    <text evidence="11">The sequence shown here is derived from an EMBL/GenBank/DDBJ whole genome shotgun (WGS) entry which is preliminary data.</text>
</comment>
<accession>A0AAD3DFU9</accession>
<reference evidence="11 12" key="1">
    <citation type="journal article" date="2021" name="Sci. Rep.">
        <title>The genome of the diatom Chaetoceros tenuissimus carries an ancient integrated fragment of an extant virus.</title>
        <authorList>
            <person name="Hongo Y."/>
            <person name="Kimura K."/>
            <person name="Takaki Y."/>
            <person name="Yoshida Y."/>
            <person name="Baba S."/>
            <person name="Kobayashi G."/>
            <person name="Nagasaki K."/>
            <person name="Hano T."/>
            <person name="Tomaru Y."/>
        </authorList>
    </citation>
    <scope>NUCLEOTIDE SEQUENCE [LARGE SCALE GENOMIC DNA]</scope>
    <source>
        <strain evidence="11 12">NIES-3715</strain>
    </source>
</reference>
<sequence>MISTSNHNHKPGDGMFYQVSRCFSDRKILLVSTAYLISCLAVFVHYALTKHIAIKEAQSNHDPFTDGELIHAKAQLWFPTFAFATKHVIHLHLALLPLTMCRYSITRLSSTSLRRYIPFDDMMKCHIFLGYVLVGLVALAFTLFMIYYTLLCTSGDQEFCNRFSSEIMITGYVVFTLFMTVGVSSYYRNYNYQRFYRIHQIVFVAFFVSIMHTIDKIHRTQGGRSQAYKWFTMSLMIYIADRFTVSSNKGKHVTTVIGYQALNKITASSSQIGNDNGIVVLKLAKPQSFHFKPGHHVKMKISLIDNAWHPFTIASSPDSNILEFHINVNLQGSWTYKLLDLIRARREKEDDLEPIYVELMGPFGNAVAHYGAHSDALLIGSGTGFVSGLSLLQQHIEQCVSLDPSVYRMQKEKHRDLLERDGLLITRPDNLESAVIASTDDRKQAINIARNQIYRHVSMFVPFLLAFASFTLTLSWNTLAFEPFYWMEVTICTVSILAQVSFLVIAVKRGSFPTMKTCVDFLVLLLGMIGDVYWMLFANICKLKGEDLFAFSAIAFYISFRIWYEICSEVNGNTFASTSQWRQDFMVYDNLTFIWIVRTTDTVEEVLPLFERLWMKLEYAWGLDLAQDAFKLKIYCTDKDRNACQSLQDAIEMSPLYGTCELNFDRPNFPAILKEHSFAINAEKSVSSTILSFCGSNMLGNLLSQANVQNGIDLMSRGLTKHLYEIKIDSYGAGVVSKKKATVTKGGATKLVNAQSNECEDGWNLLWESSSLRQQRLEESHLMMPTKSSETSTTSPVSAHSIHTPPLQEGSDSNESGYLKSAWPLDLREVHASGSPDLQGVGTAIRSQMRDIERRKAEIDRTIRSRSSMDHSGHRIINVDNSMHAQRRNSLDLSQHHFQRRASMKSSSSAIQRGMNTKRVSIDTSIHPIQVVEYMEDPRAYMKELVSSKKTIEEEESWSQYFDKMKNGSIFEMTFKDKYELGKRIGGGGVHTVVKEAILKQGNMKFAAKIIYKPNMKAGRQRVENEVKLLSEISHHNVYRMWDVFNESDFYVIVSEYLSGGTLLEKILQKQYYQEANARKAMAFLLSAVQHCHSMKIVHRDLRLENIMLASSDNDTYMKIIDFEFATKAASDQCLLTQCGTPLYIAPEILQGTPYGSKVDMWSLGVICYCMLAGYFPFMSHDQKTLYRLIKKGKLTFQAEYWGKISLEARQFIECLLDTNPDKRYSATQALDHAWIKADEMQTIDLDDTN</sequence>
<evidence type="ECO:0000259" key="10">
    <source>
        <dbReference type="PROSITE" id="PS51384"/>
    </source>
</evidence>
<evidence type="ECO:0000313" key="12">
    <source>
        <dbReference type="Proteomes" id="UP001054902"/>
    </source>
</evidence>
<dbReference type="InterPro" id="IPR039261">
    <property type="entry name" value="FNR_nucleotide-bd"/>
</dbReference>
<dbReference type="SMART" id="SM00219">
    <property type="entry name" value="TyrKc"/>
    <property type="match status" value="1"/>
</dbReference>
<dbReference type="GO" id="GO:0016020">
    <property type="term" value="C:membrane"/>
    <property type="evidence" value="ECO:0007669"/>
    <property type="project" value="UniProtKB-SubCell"/>
</dbReference>
<feature type="transmembrane region" description="Helical" evidence="8">
    <location>
        <begin position="87"/>
        <end position="105"/>
    </location>
</feature>